<keyword evidence="4" id="KW-0378">Hydrolase</keyword>
<dbReference type="EMBL" id="JAEUAK010000013">
    <property type="protein sequence ID" value="MBW9055875.1"/>
    <property type="molecule type" value="Genomic_DNA"/>
</dbReference>
<protein>
    <submittedName>
        <fullName evidence="11">Urea carboxylase</fullName>
        <ecNumber evidence="11">6.3.4.6</ecNumber>
    </submittedName>
</protein>
<dbReference type="PROSITE" id="PS00867">
    <property type="entry name" value="CPSASE_2"/>
    <property type="match status" value="1"/>
</dbReference>
<evidence type="ECO:0000256" key="1">
    <source>
        <dbReference type="ARBA" id="ARBA00001953"/>
    </source>
</evidence>
<dbReference type="PROSITE" id="PS50968">
    <property type="entry name" value="BIOTINYL_LIPOYL"/>
    <property type="match status" value="1"/>
</dbReference>
<dbReference type="Gene3D" id="2.40.100.10">
    <property type="entry name" value="Cyclophilin-like"/>
    <property type="match status" value="2"/>
</dbReference>
<proteinExistence type="predicted"/>
<keyword evidence="3 7" id="KW-0547">Nucleotide-binding</keyword>
<keyword evidence="5 7" id="KW-0067">ATP-binding</keyword>
<dbReference type="InterPro" id="IPR011053">
    <property type="entry name" value="Single_hybrid_motif"/>
</dbReference>
<evidence type="ECO:0000256" key="2">
    <source>
        <dbReference type="ARBA" id="ARBA00022598"/>
    </source>
</evidence>
<dbReference type="InterPro" id="IPR003778">
    <property type="entry name" value="CT_A_B"/>
</dbReference>
<dbReference type="EC" id="6.3.4.6" evidence="11"/>
<dbReference type="Gene3D" id="3.30.1360.40">
    <property type="match status" value="1"/>
</dbReference>
<gene>
    <name evidence="11" type="primary">uca</name>
    <name evidence="11" type="ORF">JNB85_26040</name>
</gene>
<dbReference type="SUPFAM" id="SSF160467">
    <property type="entry name" value="PH0987 N-terminal domain-like"/>
    <property type="match status" value="1"/>
</dbReference>
<dbReference type="InterPro" id="IPR011054">
    <property type="entry name" value="Rudment_hybrid_motif"/>
</dbReference>
<dbReference type="SUPFAM" id="SSF52440">
    <property type="entry name" value="PreATP-grasp domain"/>
    <property type="match status" value="1"/>
</dbReference>
<accession>A0ABS7H155</accession>
<dbReference type="CDD" id="cd06850">
    <property type="entry name" value="biotinyl_domain"/>
    <property type="match status" value="1"/>
</dbReference>
<dbReference type="SUPFAM" id="SSF56059">
    <property type="entry name" value="Glutathione synthetase ATP-binding domain-like"/>
    <property type="match status" value="1"/>
</dbReference>
<name>A0ABS7H155_9HYPH</name>
<evidence type="ECO:0000313" key="11">
    <source>
        <dbReference type="EMBL" id="MBW9055875.1"/>
    </source>
</evidence>
<dbReference type="RefSeq" id="WP_220337319.1">
    <property type="nucleotide sequence ID" value="NZ_JAEUAK010000013.1"/>
</dbReference>
<dbReference type="Pfam" id="PF00289">
    <property type="entry name" value="Biotin_carb_N"/>
    <property type="match status" value="1"/>
</dbReference>
<dbReference type="Pfam" id="PF02785">
    <property type="entry name" value="Biotin_carb_C"/>
    <property type="match status" value="1"/>
</dbReference>
<dbReference type="Gene3D" id="2.40.50.100">
    <property type="match status" value="1"/>
</dbReference>
<evidence type="ECO:0000256" key="7">
    <source>
        <dbReference type="PROSITE-ProRule" id="PRU00409"/>
    </source>
</evidence>
<dbReference type="Pfam" id="PF02682">
    <property type="entry name" value="CT_C_D"/>
    <property type="match status" value="1"/>
</dbReference>
<evidence type="ECO:0000256" key="3">
    <source>
        <dbReference type="ARBA" id="ARBA00022741"/>
    </source>
</evidence>
<dbReference type="SMART" id="SM00797">
    <property type="entry name" value="AHS2"/>
    <property type="match status" value="1"/>
</dbReference>
<dbReference type="PANTHER" id="PTHR18866:SF128">
    <property type="entry name" value="UREA AMIDOLYASE"/>
    <property type="match status" value="1"/>
</dbReference>
<evidence type="ECO:0000259" key="8">
    <source>
        <dbReference type="PROSITE" id="PS50968"/>
    </source>
</evidence>
<dbReference type="Gene3D" id="3.30.470.20">
    <property type="entry name" value="ATP-grasp fold, B domain"/>
    <property type="match status" value="1"/>
</dbReference>
<comment type="cofactor">
    <cofactor evidence="1">
        <name>biotin</name>
        <dbReference type="ChEBI" id="CHEBI:57586"/>
    </cofactor>
</comment>
<feature type="domain" description="Lipoyl-binding" evidence="8">
    <location>
        <begin position="1099"/>
        <end position="1177"/>
    </location>
</feature>
<dbReference type="Pfam" id="PF02626">
    <property type="entry name" value="CT_A_B"/>
    <property type="match status" value="1"/>
</dbReference>
<dbReference type="SUPFAM" id="SSF50891">
    <property type="entry name" value="Cyclophilin-like"/>
    <property type="match status" value="2"/>
</dbReference>
<dbReference type="Pfam" id="PF02786">
    <property type="entry name" value="CPSase_L_D2"/>
    <property type="match status" value="1"/>
</dbReference>
<dbReference type="InterPro" id="IPR011764">
    <property type="entry name" value="Biotin_carboxylation_dom"/>
</dbReference>
<dbReference type="GO" id="GO:0004847">
    <property type="term" value="F:urea carboxylase activity"/>
    <property type="evidence" value="ECO:0007669"/>
    <property type="project" value="UniProtKB-EC"/>
</dbReference>
<dbReference type="PROSITE" id="PS50975">
    <property type="entry name" value="ATP_GRASP"/>
    <property type="match status" value="1"/>
</dbReference>
<comment type="caution">
    <text evidence="11">The sequence shown here is derived from an EMBL/GenBank/DDBJ whole genome shotgun (WGS) entry which is preliminary data.</text>
</comment>
<dbReference type="PROSITE" id="PS50979">
    <property type="entry name" value="BC"/>
    <property type="match status" value="1"/>
</dbReference>
<dbReference type="SUPFAM" id="SSF51230">
    <property type="entry name" value="Single hybrid motif"/>
    <property type="match status" value="1"/>
</dbReference>
<organism evidence="11 12">
    <name type="scientific">Rhizobium mesosinicum</name>
    <dbReference type="NCBI Taxonomy" id="335017"/>
    <lineage>
        <taxon>Bacteria</taxon>
        <taxon>Pseudomonadati</taxon>
        <taxon>Pseudomonadota</taxon>
        <taxon>Alphaproteobacteria</taxon>
        <taxon>Hyphomicrobiales</taxon>
        <taxon>Rhizobiaceae</taxon>
        <taxon>Rhizobium/Agrobacterium group</taxon>
        <taxon>Rhizobium</taxon>
    </lineage>
</organism>
<feature type="domain" description="ATP-grasp" evidence="9">
    <location>
        <begin position="120"/>
        <end position="317"/>
    </location>
</feature>
<dbReference type="InterPro" id="IPR050856">
    <property type="entry name" value="Biotin_carboxylase_complex"/>
</dbReference>
<dbReference type="Proteomes" id="UP000717752">
    <property type="component" value="Unassembled WGS sequence"/>
</dbReference>
<evidence type="ECO:0000256" key="4">
    <source>
        <dbReference type="ARBA" id="ARBA00022801"/>
    </source>
</evidence>
<dbReference type="InterPro" id="IPR014084">
    <property type="entry name" value="Urea_COase"/>
</dbReference>
<dbReference type="InterPro" id="IPR011761">
    <property type="entry name" value="ATP-grasp"/>
</dbReference>
<evidence type="ECO:0000256" key="6">
    <source>
        <dbReference type="ARBA" id="ARBA00023267"/>
    </source>
</evidence>
<dbReference type="InterPro" id="IPR016185">
    <property type="entry name" value="PreATP-grasp_dom_sf"/>
</dbReference>
<keyword evidence="6" id="KW-0092">Biotin</keyword>
<evidence type="ECO:0000259" key="9">
    <source>
        <dbReference type="PROSITE" id="PS50975"/>
    </source>
</evidence>
<dbReference type="InterPro" id="IPR005481">
    <property type="entry name" value="BC-like_N"/>
</dbReference>
<keyword evidence="2 11" id="KW-0436">Ligase</keyword>
<dbReference type="SUPFAM" id="SSF51246">
    <property type="entry name" value="Rudiment single hybrid motif"/>
    <property type="match status" value="1"/>
</dbReference>
<evidence type="ECO:0000259" key="10">
    <source>
        <dbReference type="PROSITE" id="PS50979"/>
    </source>
</evidence>
<sequence>MFKKVLIANRGEIAVRVVKTLRRMGIASVAVYSDADRFAMPAMMADEAVRLGPAPASESYLNVDAVIAACKATGAEAVHPGYGFLSENIGFAKRLAAEGIAFIGPRPEHLSSFGLKHTARDLAKASGVPLLPGTSLLSSAEEALAAAETIGYPVMLKSTAGGGGIGMQLCADPKGLTALFESVQRTARASFGDARVYIERFVAEARHVEVQIFGDGKGKVIALSERDCSLQRRNQKVVEETPAPGLSAATRARLHKAAVDLGAAVSYESAGTVEFIYDPVREEFYFLEVNTRLQVEHPVTEAVFGIDLVEWMIRQAAGEDVLSDSEALRPQGAAIEVRVYAEMPHADFRPSAGLLTEVVFPDDVRIDGWIETGTEVTPFYDPMLAKIIVSAEDRPAAIEKLKAALRITSLSGIETNLHYLRAIVGSELLASGKVATTALRDFSFLPDVVEVIAPGAQSSIQELPGRLGLWHVGVPPSGPMDERSFRHANRLVGNDDTVTALELTVSGPVLKFHTDTVIALAGARMAMSVDGVRLPHDEPATIRAGQTLSIGSIDGPGQRAYLAVAGGFAAPVVLGSRATFGLGQFGGNATGALKTGHVLHLARQAAAQPPKPATEPADLTRDWDVGVVYGPHGAPDFFRDGDIRALFSTSYEVHFNSARTGVRLIGPAPKWARSDGGEAGLHPSNLHDNAYAIGAIDFTGDMPIILGPDGPSLGGFVCPAVIARDEQWKMGQFKPGDRIRFHPVARPEDPIAGPVVHRAKEEAGSPVIGKREDGPVSVVYRRQGDDNLLVEYGPMTLDIALRLRVHLLMQAVSEACLPGIIDLTPGIRSLQIHYDGTTLTRKRLIGLLAEIETSLPAAQDVKVPSRIVHLPLSWNDPDAELAMRKYQELVRPNAPWCPSNIEFIRRINGLADEQAVRDVVFNASYLVLGLGDVYLGAPVATPIDPRHRLVTTKYNPARTWTPENAVGIGGAYMCIYGMEGPGGYQLFGRTIQVWNTWRQTPVFAKGKPWLLNFFDQIRFFPVSHQELTEARSAFPYGGYPVRIEETEFSYAAYERELRVNAASIGTFKASQQAAFDAERQRWKEAGLDSFVTDEGAGESLDGDIPEGCFGIASAVPGNIWKLLVEPGAPVAAGDTLAIIESMKMEINVTAHAPGRVRDLRAGPGRNVKAGDIIVVLEEC</sequence>
<feature type="domain" description="Biotin carboxylation" evidence="10">
    <location>
        <begin position="1"/>
        <end position="444"/>
    </location>
</feature>
<dbReference type="InterPro" id="IPR003833">
    <property type="entry name" value="CT_C_D"/>
</dbReference>
<dbReference type="NCBIfam" id="TIGR00724">
    <property type="entry name" value="urea_amlyse_rel"/>
    <property type="match status" value="1"/>
</dbReference>
<dbReference type="PANTHER" id="PTHR18866">
    <property type="entry name" value="CARBOXYLASE:PYRUVATE/ACETYL-COA/PROPIONYL-COA CARBOXYLASE"/>
    <property type="match status" value="1"/>
</dbReference>
<evidence type="ECO:0000256" key="5">
    <source>
        <dbReference type="ARBA" id="ARBA00022840"/>
    </source>
</evidence>
<dbReference type="InterPro" id="IPR005479">
    <property type="entry name" value="CPAse_ATP-bd"/>
</dbReference>
<dbReference type="NCBIfam" id="TIGR02712">
    <property type="entry name" value="urea_carbox"/>
    <property type="match status" value="1"/>
</dbReference>
<dbReference type="InterPro" id="IPR000089">
    <property type="entry name" value="Biotin_lipoyl"/>
</dbReference>
<dbReference type="InterPro" id="IPR029000">
    <property type="entry name" value="Cyclophilin-like_dom_sf"/>
</dbReference>
<dbReference type="Pfam" id="PF00364">
    <property type="entry name" value="Biotin_lipoyl"/>
    <property type="match status" value="1"/>
</dbReference>
<dbReference type="SMART" id="SM00796">
    <property type="entry name" value="AHS1"/>
    <property type="match status" value="1"/>
</dbReference>
<dbReference type="InterPro" id="IPR005482">
    <property type="entry name" value="Biotin_COase_C"/>
</dbReference>
<reference evidence="11 12" key="1">
    <citation type="journal article" date="2021" name="MBio">
        <title>Poor Competitiveness of Bradyrhizobium in Pigeon Pea Root Colonization in Indian Soils.</title>
        <authorList>
            <person name="Chalasani D."/>
            <person name="Basu A."/>
            <person name="Pullabhotla S.V.S.R.N."/>
            <person name="Jorrin B."/>
            <person name="Neal A.L."/>
            <person name="Poole P.S."/>
            <person name="Podile A.R."/>
            <person name="Tkacz A."/>
        </authorList>
    </citation>
    <scope>NUCLEOTIDE SEQUENCE [LARGE SCALE GENOMIC DNA]</scope>
    <source>
        <strain evidence="11 12">HU56</strain>
    </source>
</reference>
<keyword evidence="12" id="KW-1185">Reference proteome</keyword>
<dbReference type="SMART" id="SM00878">
    <property type="entry name" value="Biotin_carb_C"/>
    <property type="match status" value="1"/>
</dbReference>
<dbReference type="PROSITE" id="PS00866">
    <property type="entry name" value="CPSASE_1"/>
    <property type="match status" value="1"/>
</dbReference>
<evidence type="ECO:0000313" key="12">
    <source>
        <dbReference type="Proteomes" id="UP000717752"/>
    </source>
</evidence>